<dbReference type="EMBL" id="JAEFBJ010000011">
    <property type="protein sequence ID" value="KAG7556396.1"/>
    <property type="molecule type" value="Genomic_DNA"/>
</dbReference>
<keyword evidence="3" id="KW-0456">Lyase</keyword>
<evidence type="ECO:0000256" key="1">
    <source>
        <dbReference type="ARBA" id="ARBA00001936"/>
    </source>
</evidence>
<dbReference type="OrthoDB" id="1877784at2759"/>
<dbReference type="GO" id="GO:0010333">
    <property type="term" value="F:terpene synthase activity"/>
    <property type="evidence" value="ECO:0007669"/>
    <property type="project" value="InterPro"/>
</dbReference>
<dbReference type="Pfam" id="PF03936">
    <property type="entry name" value="Terpene_synth_C"/>
    <property type="match status" value="1"/>
</dbReference>
<comment type="cofactor">
    <cofactor evidence="1">
        <name>Mn(2+)</name>
        <dbReference type="ChEBI" id="CHEBI:29035"/>
    </cofactor>
</comment>
<dbReference type="PANTHER" id="PTHR31225">
    <property type="entry name" value="OS04G0344100 PROTEIN-RELATED"/>
    <property type="match status" value="1"/>
</dbReference>
<keyword evidence="2" id="KW-0460">Magnesium</keyword>
<keyword evidence="7" id="KW-1185">Reference proteome</keyword>
<dbReference type="GO" id="GO:0016114">
    <property type="term" value="P:terpenoid biosynthetic process"/>
    <property type="evidence" value="ECO:0007669"/>
    <property type="project" value="InterPro"/>
</dbReference>
<proteinExistence type="predicted"/>
<dbReference type="PANTHER" id="PTHR31225:SF93">
    <property type="entry name" value="ALPHA-HUMULENE_(-)-(E)-BETA-CARYOPHYLLENE SYNTHASE"/>
    <property type="match status" value="1"/>
</dbReference>
<evidence type="ECO:0000256" key="4">
    <source>
        <dbReference type="SAM" id="MobiDB-lite"/>
    </source>
</evidence>
<evidence type="ECO:0000313" key="7">
    <source>
        <dbReference type="Proteomes" id="UP000694251"/>
    </source>
</evidence>
<sequence length="440" mass="49287">MDATRMGFGAKTLPHLGNFTRLPLKTKLSLLPLNLLPKYMTLSLRSTKQNLCVKASTESNGDVESSRPLPHFSPDLWGDQIFSVPTENSEFDALATEIESFMKPKVKRLGRANITLSKWARAGHVPTFDDYIEVGIVSGGISCYSMYSFMAMEDCDEDQTNEWFKSKPKMLRALEVIFRLENDIASFEYEMSRGEVVNGVNCYIKQHGVTKELAVHEMKKMIRDNVKIVMEEFLTMKGVQRPILVRGLNTARLIKIYYDEGLIDGSSCSWWKSMRHIYLKNKAAKLAALHENDEQFDCTSRRTELSHEEDDEIFLQSTVTNDRGGYFGIGSLGVYINGKRKYAGSSSSFTTLQSKLEDANRKIEEQAALQAAREAEALWVAASQAAEIKHLSMVKKYLSETDPNFLAFLNSQSTPAADDHSEVQPTPTPAANADGTTPAT</sequence>
<organism evidence="6 7">
    <name type="scientific">Arabidopsis suecica</name>
    <name type="common">Swedish thale-cress</name>
    <name type="synonym">Cardaminopsis suecica</name>
    <dbReference type="NCBI Taxonomy" id="45249"/>
    <lineage>
        <taxon>Eukaryota</taxon>
        <taxon>Viridiplantae</taxon>
        <taxon>Streptophyta</taxon>
        <taxon>Embryophyta</taxon>
        <taxon>Tracheophyta</taxon>
        <taxon>Spermatophyta</taxon>
        <taxon>Magnoliopsida</taxon>
        <taxon>eudicotyledons</taxon>
        <taxon>Gunneridae</taxon>
        <taxon>Pentapetalae</taxon>
        <taxon>rosids</taxon>
        <taxon>malvids</taxon>
        <taxon>Brassicales</taxon>
        <taxon>Brassicaceae</taxon>
        <taxon>Camelineae</taxon>
        <taxon>Arabidopsis</taxon>
    </lineage>
</organism>
<gene>
    <name evidence="6" type="ORF">ISN44_As11g024320</name>
</gene>
<accession>A0A8T1ZC59</accession>
<comment type="caution">
    <text evidence="6">The sequence shown here is derived from an EMBL/GenBank/DDBJ whole genome shotgun (WGS) entry which is preliminary data.</text>
</comment>
<dbReference type="InterPro" id="IPR005630">
    <property type="entry name" value="Terpene_synthase_metal-bd"/>
</dbReference>
<evidence type="ECO:0000313" key="6">
    <source>
        <dbReference type="EMBL" id="KAG7556396.1"/>
    </source>
</evidence>
<feature type="region of interest" description="Disordered" evidence="4">
    <location>
        <begin position="411"/>
        <end position="440"/>
    </location>
</feature>
<evidence type="ECO:0000259" key="5">
    <source>
        <dbReference type="Pfam" id="PF03936"/>
    </source>
</evidence>
<name>A0A8T1ZC59_ARASU</name>
<dbReference type="AlphaFoldDB" id="A0A8T1ZC59"/>
<dbReference type="Proteomes" id="UP000694251">
    <property type="component" value="Chromosome 11"/>
</dbReference>
<dbReference type="InterPro" id="IPR050148">
    <property type="entry name" value="Terpene_synthase-like"/>
</dbReference>
<reference evidence="6 7" key="1">
    <citation type="submission" date="2020-12" db="EMBL/GenBank/DDBJ databases">
        <title>Concerted genomic and epigenomic changes stabilize Arabidopsis allopolyploids.</title>
        <authorList>
            <person name="Chen Z."/>
        </authorList>
    </citation>
    <scope>NUCLEOTIDE SEQUENCE [LARGE SCALE GENOMIC DNA]</scope>
    <source>
        <strain evidence="6">As9502</strain>
        <tissue evidence="6">Leaf</tissue>
    </source>
</reference>
<feature type="domain" description="Terpene synthase metal-binding" evidence="5">
    <location>
        <begin position="98"/>
        <end position="227"/>
    </location>
</feature>
<protein>
    <submittedName>
        <fullName evidence="6">Terpene synthase metal-binding domain</fullName>
    </submittedName>
</protein>
<evidence type="ECO:0000256" key="2">
    <source>
        <dbReference type="ARBA" id="ARBA00022842"/>
    </source>
</evidence>
<dbReference type="GO" id="GO:0000287">
    <property type="term" value="F:magnesium ion binding"/>
    <property type="evidence" value="ECO:0007669"/>
    <property type="project" value="InterPro"/>
</dbReference>
<evidence type="ECO:0000256" key="3">
    <source>
        <dbReference type="ARBA" id="ARBA00023239"/>
    </source>
</evidence>